<dbReference type="GO" id="GO:0008137">
    <property type="term" value="F:NADH dehydrogenase (ubiquinone) activity"/>
    <property type="evidence" value="ECO:0007669"/>
    <property type="project" value="InterPro"/>
</dbReference>
<reference evidence="7 8" key="1">
    <citation type="journal article" date="2017" name="ISME J.">
        <title>Energy and carbon metabolisms in a deep terrestrial subsurface fluid microbial community.</title>
        <authorList>
            <person name="Momper L."/>
            <person name="Jungbluth S.P."/>
            <person name="Lee M.D."/>
            <person name="Amend J.P."/>
        </authorList>
    </citation>
    <scope>NUCLEOTIDE SEQUENCE [LARGE SCALE GENOMIC DNA]</scope>
    <source>
        <strain evidence="7">SURF_5</strain>
    </source>
</reference>
<dbReference type="Gene3D" id="6.10.250.1450">
    <property type="match status" value="1"/>
</dbReference>
<sequence length="622" mass="67303">MDFASIKAKADTYWRDLSNLEHPLIHIGMGTCGRAAGAEAVLATIESTLKDIDPLARIIKVGCIGMCYLEPIMAVRKPGRPFIYYGDLTPKKAEQILTSYLLKDDPKAEWSICTLAENSANGNGSIDGIPRFSELPMIRPQVRIALRNCGLIDPENIDEYIARGGYSGLNKALSMTPEAVIKEVKESGLRGRGGAGFPTGLKWEFARKAHGTQKYIICNADEGDPGAFMDRSLLESDPHAVLEGMVIGAYAIGASEGYIYIRAEYPLAVERLVLAIKQMRKYGLLGKNILGSGFNFEIKIKEGAGAFVCGEETALMASIEGARGMPRSRPPFPAQAGLWGKPTNINNVETFGNVSAILERDARWYASYGTEKSRGTKTFSLAGKINRTGLIEVPMGIKLEEVINDIGGGVRKGKRLKAVQTGGPSGGCIPAELLHLPVDYESLAQAGSIMGSGGMVVMDEDTCIVDMARYFLGFTKSESCGKCMPCRLGIKQMLDVVQDICDGNGQPADLELLERVCEAVQKGSLCGLGQTAPNPVKTTLRYFMPEYEKHVIEGKCPAGVCKHLFHYEIDPDSCTGCTACARKCPVGAITGEKKQPHAIDQTLCTKCGTCYQLCKFDSVMVK</sequence>
<dbReference type="InterPro" id="IPR037207">
    <property type="entry name" value="Nuop51_4Fe4S-bd_sf"/>
</dbReference>
<evidence type="ECO:0000259" key="6">
    <source>
        <dbReference type="PROSITE" id="PS51379"/>
    </source>
</evidence>
<dbReference type="Gene3D" id="1.20.1440.230">
    <property type="entry name" value="NADH-ubiquinone oxidoreductase 51kDa subunit, iron-sulphur binding domain"/>
    <property type="match status" value="1"/>
</dbReference>
<dbReference type="PANTHER" id="PTHR43578:SF3">
    <property type="entry name" value="NADH-QUINONE OXIDOREDUCTASE SUBUNIT F"/>
    <property type="match status" value="1"/>
</dbReference>
<dbReference type="SUPFAM" id="SSF142019">
    <property type="entry name" value="Nqo1 FMN-binding domain-like"/>
    <property type="match status" value="1"/>
</dbReference>
<dbReference type="InterPro" id="IPR037225">
    <property type="entry name" value="Nuo51_FMN-bd_sf"/>
</dbReference>
<evidence type="ECO:0000313" key="8">
    <source>
        <dbReference type="Proteomes" id="UP000265882"/>
    </source>
</evidence>
<proteinExistence type="inferred from homology"/>
<dbReference type="Pfam" id="PF00037">
    <property type="entry name" value="Fer4"/>
    <property type="match status" value="1"/>
</dbReference>
<dbReference type="InterPro" id="IPR017900">
    <property type="entry name" value="4Fe4S_Fe_S_CS"/>
</dbReference>
<dbReference type="PROSITE" id="PS00198">
    <property type="entry name" value="4FE4S_FER_1"/>
    <property type="match status" value="1"/>
</dbReference>
<comment type="similarity">
    <text evidence="1">Belongs to the complex I 51 kDa subunit family.</text>
</comment>
<dbReference type="Pfam" id="PF01512">
    <property type="entry name" value="Complex1_51K"/>
    <property type="match status" value="1"/>
</dbReference>
<comment type="caution">
    <text evidence="7">The sequence shown here is derived from an EMBL/GenBank/DDBJ whole genome shotgun (WGS) entry which is preliminary data.</text>
</comment>
<keyword evidence="3" id="KW-0479">Metal-binding</keyword>
<feature type="domain" description="4Fe-4S ferredoxin-type" evidence="6">
    <location>
        <begin position="565"/>
        <end position="594"/>
    </location>
</feature>
<keyword evidence="5" id="KW-0411">Iron-sulfur</keyword>
<dbReference type="Gene3D" id="3.40.30.10">
    <property type="entry name" value="Glutaredoxin"/>
    <property type="match status" value="1"/>
</dbReference>
<dbReference type="InterPro" id="IPR019575">
    <property type="entry name" value="Nuop51_4Fe4S-bd"/>
</dbReference>
<dbReference type="FunFam" id="1.20.1440.230:FF:000001">
    <property type="entry name" value="Mitochondrial NADH dehydrogenase flavoprotein 1"/>
    <property type="match status" value="1"/>
</dbReference>
<dbReference type="PROSITE" id="PS51379">
    <property type="entry name" value="4FE4S_FER_2"/>
    <property type="match status" value="2"/>
</dbReference>
<dbReference type="Pfam" id="PF10589">
    <property type="entry name" value="NADH_4Fe-4S"/>
    <property type="match status" value="1"/>
</dbReference>
<evidence type="ECO:0000313" key="7">
    <source>
        <dbReference type="EMBL" id="RJP26289.1"/>
    </source>
</evidence>
<dbReference type="SUPFAM" id="SSF142984">
    <property type="entry name" value="Nqo1 middle domain-like"/>
    <property type="match status" value="1"/>
</dbReference>
<dbReference type="SUPFAM" id="SSF52833">
    <property type="entry name" value="Thioredoxin-like"/>
    <property type="match status" value="1"/>
</dbReference>
<dbReference type="Proteomes" id="UP000265882">
    <property type="component" value="Unassembled WGS sequence"/>
</dbReference>
<dbReference type="SUPFAM" id="SSF54862">
    <property type="entry name" value="4Fe-4S ferredoxins"/>
    <property type="match status" value="1"/>
</dbReference>
<dbReference type="FunFam" id="3.40.50.11540:FF:000001">
    <property type="entry name" value="NADH dehydrogenase [ubiquinone] flavoprotein 1, mitochondrial"/>
    <property type="match status" value="1"/>
</dbReference>
<keyword evidence="2" id="KW-0004">4Fe-4S</keyword>
<dbReference type="AlphaFoldDB" id="A0A3A4P568"/>
<accession>A0A3A4P568</accession>
<dbReference type="GO" id="GO:0046872">
    <property type="term" value="F:metal ion binding"/>
    <property type="evidence" value="ECO:0007669"/>
    <property type="project" value="UniProtKB-KW"/>
</dbReference>
<organism evidence="7 8">
    <name type="scientific">Abyssobacteria bacterium (strain SURF_5)</name>
    <dbReference type="NCBI Taxonomy" id="2093360"/>
    <lineage>
        <taxon>Bacteria</taxon>
        <taxon>Pseudomonadati</taxon>
        <taxon>Candidatus Hydrogenedentota</taxon>
        <taxon>Candidatus Abyssobacteria</taxon>
    </lineage>
</organism>
<dbReference type="CDD" id="cd02980">
    <property type="entry name" value="TRX_Fd_family"/>
    <property type="match status" value="1"/>
</dbReference>
<dbReference type="EMBL" id="QZKU01000010">
    <property type="protein sequence ID" value="RJP26289.1"/>
    <property type="molecule type" value="Genomic_DNA"/>
</dbReference>
<keyword evidence="4" id="KW-0408">Iron</keyword>
<dbReference type="Gene3D" id="3.40.50.11540">
    <property type="entry name" value="NADH-ubiquinone oxidoreductase 51kDa subunit"/>
    <property type="match status" value="1"/>
</dbReference>
<dbReference type="InterPro" id="IPR017896">
    <property type="entry name" value="4Fe4S_Fe-S-bd"/>
</dbReference>
<dbReference type="SMART" id="SM00928">
    <property type="entry name" value="NADH_4Fe-4S"/>
    <property type="match status" value="1"/>
</dbReference>
<protein>
    <submittedName>
        <fullName evidence="7">NADH-quinone oxidoreductase subunit NuoF</fullName>
    </submittedName>
</protein>
<gene>
    <name evidence="7" type="primary">nuoF</name>
    <name evidence="7" type="ORF">C4520_00830</name>
</gene>
<dbReference type="GO" id="GO:0010181">
    <property type="term" value="F:FMN binding"/>
    <property type="evidence" value="ECO:0007669"/>
    <property type="project" value="InterPro"/>
</dbReference>
<evidence type="ECO:0000256" key="5">
    <source>
        <dbReference type="ARBA" id="ARBA00023014"/>
    </source>
</evidence>
<dbReference type="InterPro" id="IPR001949">
    <property type="entry name" value="NADH-UbQ_OxRdtase_51kDa_CS"/>
</dbReference>
<dbReference type="SUPFAM" id="SSF140490">
    <property type="entry name" value="Nqo1C-terminal domain-like"/>
    <property type="match status" value="1"/>
</dbReference>
<dbReference type="PANTHER" id="PTHR43578">
    <property type="entry name" value="NADH-QUINONE OXIDOREDUCTASE SUBUNIT F"/>
    <property type="match status" value="1"/>
</dbReference>
<evidence type="ECO:0000256" key="4">
    <source>
        <dbReference type="ARBA" id="ARBA00023004"/>
    </source>
</evidence>
<dbReference type="Gene3D" id="3.30.70.20">
    <property type="match status" value="1"/>
</dbReference>
<dbReference type="Gene3D" id="3.10.20.600">
    <property type="match status" value="1"/>
</dbReference>
<dbReference type="InterPro" id="IPR011538">
    <property type="entry name" value="Nuo51_FMN-bd"/>
</dbReference>
<feature type="domain" description="4Fe-4S ferredoxin-type" evidence="6">
    <location>
        <begin position="595"/>
        <end position="622"/>
    </location>
</feature>
<evidence type="ECO:0000256" key="1">
    <source>
        <dbReference type="ARBA" id="ARBA00007523"/>
    </source>
</evidence>
<dbReference type="PROSITE" id="PS00645">
    <property type="entry name" value="COMPLEX1_51K_2"/>
    <property type="match status" value="1"/>
</dbReference>
<evidence type="ECO:0000256" key="3">
    <source>
        <dbReference type="ARBA" id="ARBA00022723"/>
    </source>
</evidence>
<dbReference type="GO" id="GO:0051539">
    <property type="term" value="F:4 iron, 4 sulfur cluster binding"/>
    <property type="evidence" value="ECO:0007669"/>
    <property type="project" value="UniProtKB-KW"/>
</dbReference>
<dbReference type="InterPro" id="IPR036249">
    <property type="entry name" value="Thioredoxin-like_sf"/>
</dbReference>
<evidence type="ECO:0000256" key="2">
    <source>
        <dbReference type="ARBA" id="ARBA00022485"/>
    </source>
</evidence>
<name>A0A3A4P568_ABYX5</name>
<dbReference type="NCBIfam" id="NF010120">
    <property type="entry name" value="PRK13596.1"/>
    <property type="match status" value="1"/>
</dbReference>